<evidence type="ECO:0000256" key="2">
    <source>
        <dbReference type="ARBA" id="ARBA00023002"/>
    </source>
</evidence>
<comment type="similarity">
    <text evidence="1 3">Belongs to the short-chain dehydrogenases/reductases (SDR) family.</text>
</comment>
<sequence>RLTIMVLSMDRWVGKVAIVTGASSGIGAAIAEALVGHGLKVAALARRKDRLDALAQKLSNKKGKLYPIKTDVSKEEDILNAFKWVKENLGPVHILVNNAGILRFELLSEGSTQNWKDIFNVNVIGLCIATREAVRDMKANKVDGHIIHINSVGGHSIPDFPGLSVYPASKFAVRALAETLRLELMNLKLKIKITDLSPGPVDTEIFPEQMRAVFEKALKEKQVIEPENIADAVVYALSTPPHVQVQELIVRSTDESFANDLKKAN</sequence>
<evidence type="ECO:0000256" key="1">
    <source>
        <dbReference type="ARBA" id="ARBA00006484"/>
    </source>
</evidence>
<accession>A0AAV8VNN4</accession>
<dbReference type="Gene3D" id="3.40.50.720">
    <property type="entry name" value="NAD(P)-binding Rossmann-like Domain"/>
    <property type="match status" value="1"/>
</dbReference>
<proteinExistence type="inferred from homology"/>
<gene>
    <name evidence="4" type="ORF">NQ315_010889</name>
</gene>
<keyword evidence="2" id="KW-0560">Oxidoreductase</keyword>
<dbReference type="Proteomes" id="UP001159042">
    <property type="component" value="Unassembled WGS sequence"/>
</dbReference>
<protein>
    <recommendedName>
        <fullName evidence="6">Dehydrogenase/reductase SDR family member 11</fullName>
    </recommendedName>
</protein>
<feature type="non-terminal residue" evidence="4">
    <location>
        <position position="1"/>
    </location>
</feature>
<dbReference type="PRINTS" id="PR00080">
    <property type="entry name" value="SDRFAMILY"/>
</dbReference>
<comment type="caution">
    <text evidence="4">The sequence shown here is derived from an EMBL/GenBank/DDBJ whole genome shotgun (WGS) entry which is preliminary data.</text>
</comment>
<dbReference type="EMBL" id="JANEYG010000046">
    <property type="protein sequence ID" value="KAJ8916021.1"/>
    <property type="molecule type" value="Genomic_DNA"/>
</dbReference>
<dbReference type="PANTHER" id="PTHR43115">
    <property type="entry name" value="DEHYDROGENASE/REDUCTASE SDR FAMILY MEMBER 11"/>
    <property type="match status" value="1"/>
</dbReference>
<dbReference type="PRINTS" id="PR00081">
    <property type="entry name" value="GDHRDH"/>
</dbReference>
<name>A0AAV8VNN4_9CUCU</name>
<dbReference type="Pfam" id="PF00106">
    <property type="entry name" value="adh_short"/>
    <property type="match status" value="1"/>
</dbReference>
<dbReference type="FunFam" id="3.40.50.720:FF:000047">
    <property type="entry name" value="NADP-dependent L-serine/L-allo-threonine dehydrogenase"/>
    <property type="match status" value="1"/>
</dbReference>
<keyword evidence="5" id="KW-1185">Reference proteome</keyword>
<evidence type="ECO:0000256" key="3">
    <source>
        <dbReference type="RuleBase" id="RU000363"/>
    </source>
</evidence>
<dbReference type="InterPro" id="IPR036291">
    <property type="entry name" value="NAD(P)-bd_dom_sf"/>
</dbReference>
<dbReference type="GO" id="GO:0016616">
    <property type="term" value="F:oxidoreductase activity, acting on the CH-OH group of donors, NAD or NADP as acceptor"/>
    <property type="evidence" value="ECO:0007669"/>
    <property type="project" value="UniProtKB-ARBA"/>
</dbReference>
<evidence type="ECO:0000313" key="4">
    <source>
        <dbReference type="EMBL" id="KAJ8916021.1"/>
    </source>
</evidence>
<organism evidence="4 5">
    <name type="scientific">Exocentrus adspersus</name>
    <dbReference type="NCBI Taxonomy" id="1586481"/>
    <lineage>
        <taxon>Eukaryota</taxon>
        <taxon>Metazoa</taxon>
        <taxon>Ecdysozoa</taxon>
        <taxon>Arthropoda</taxon>
        <taxon>Hexapoda</taxon>
        <taxon>Insecta</taxon>
        <taxon>Pterygota</taxon>
        <taxon>Neoptera</taxon>
        <taxon>Endopterygota</taxon>
        <taxon>Coleoptera</taxon>
        <taxon>Polyphaga</taxon>
        <taxon>Cucujiformia</taxon>
        <taxon>Chrysomeloidea</taxon>
        <taxon>Cerambycidae</taxon>
        <taxon>Lamiinae</taxon>
        <taxon>Acanthocinini</taxon>
        <taxon>Exocentrus</taxon>
    </lineage>
</organism>
<evidence type="ECO:0000313" key="5">
    <source>
        <dbReference type="Proteomes" id="UP001159042"/>
    </source>
</evidence>
<reference evidence="4 5" key="1">
    <citation type="journal article" date="2023" name="Insect Mol. Biol.">
        <title>Genome sequencing provides insights into the evolution of gene families encoding plant cell wall-degrading enzymes in longhorned beetles.</title>
        <authorList>
            <person name="Shin N.R."/>
            <person name="Okamura Y."/>
            <person name="Kirsch R."/>
            <person name="Pauchet Y."/>
        </authorList>
    </citation>
    <scope>NUCLEOTIDE SEQUENCE [LARGE SCALE GENOMIC DNA]</scope>
    <source>
        <strain evidence="4">EAD_L_NR</strain>
    </source>
</reference>
<dbReference type="AlphaFoldDB" id="A0AAV8VNN4"/>
<evidence type="ECO:0008006" key="6">
    <source>
        <dbReference type="Google" id="ProtNLM"/>
    </source>
</evidence>
<dbReference type="InterPro" id="IPR002347">
    <property type="entry name" value="SDR_fam"/>
</dbReference>
<dbReference type="PANTHER" id="PTHR43115:SF4">
    <property type="entry name" value="DEHYDROGENASE_REDUCTASE SDR FAMILY MEMBER 11"/>
    <property type="match status" value="1"/>
</dbReference>
<dbReference type="SUPFAM" id="SSF51735">
    <property type="entry name" value="NAD(P)-binding Rossmann-fold domains"/>
    <property type="match status" value="1"/>
</dbReference>